<dbReference type="RefSeq" id="WP_192373004.1">
    <property type="nucleotide sequence ID" value="NZ_CAJHIV010000001.1"/>
</dbReference>
<gene>
    <name evidence="1" type="ORF">IE877_02720</name>
</gene>
<dbReference type="EMBL" id="JACXSS010000001">
    <property type="protein sequence ID" value="MBD9354809.1"/>
    <property type="molecule type" value="Genomic_DNA"/>
</dbReference>
<reference evidence="1 2" key="1">
    <citation type="submission" date="2020-09" db="EMBL/GenBank/DDBJ databases">
        <title>Methylomonas albis sp. nov. and Methylomonas fluvii sp. nov.: Two cold-adapted methanotrophs from the River Elbe and an amended description of Methylovulum psychrotolerans strain Eb1.</title>
        <authorList>
            <person name="Bussmann I.K."/>
            <person name="Klings K.-W."/>
            <person name="Warnstedt J."/>
            <person name="Hoppert M."/>
            <person name="Saborowski A."/>
            <person name="Horn F."/>
            <person name="Liebner S."/>
        </authorList>
    </citation>
    <scope>NUCLEOTIDE SEQUENCE [LARGE SCALE GENOMIC DNA]</scope>
    <source>
        <strain evidence="1 2">EbA</strain>
    </source>
</reference>
<accession>A0ABR9CVD7</accession>
<dbReference type="Proteomes" id="UP000652176">
    <property type="component" value="Unassembled WGS sequence"/>
</dbReference>
<dbReference type="GO" id="GO:0003677">
    <property type="term" value="F:DNA binding"/>
    <property type="evidence" value="ECO:0007669"/>
    <property type="project" value="UniProtKB-KW"/>
</dbReference>
<name>A0ABR9CVD7_9GAMM</name>
<protein>
    <submittedName>
        <fullName evidence="1">Com family DNA-binding transcriptional regulator</fullName>
    </submittedName>
</protein>
<evidence type="ECO:0000313" key="1">
    <source>
        <dbReference type="EMBL" id="MBD9354809.1"/>
    </source>
</evidence>
<keyword evidence="2" id="KW-1185">Reference proteome</keyword>
<evidence type="ECO:0000313" key="2">
    <source>
        <dbReference type="Proteomes" id="UP000652176"/>
    </source>
</evidence>
<dbReference type="Pfam" id="PF10122">
    <property type="entry name" value="Zn_ribbon_Com"/>
    <property type="match status" value="1"/>
</dbReference>
<organism evidence="1 2">
    <name type="scientific">Methylomonas albis</name>
    <dbReference type="NCBI Taxonomy" id="1854563"/>
    <lineage>
        <taxon>Bacteria</taxon>
        <taxon>Pseudomonadati</taxon>
        <taxon>Pseudomonadota</taxon>
        <taxon>Gammaproteobacteria</taxon>
        <taxon>Methylococcales</taxon>
        <taxon>Methylococcaceae</taxon>
        <taxon>Methylomonas</taxon>
    </lineage>
</organism>
<proteinExistence type="predicted"/>
<comment type="caution">
    <text evidence="1">The sequence shown here is derived from an EMBL/GenBank/DDBJ whole genome shotgun (WGS) entry which is preliminary data.</text>
</comment>
<dbReference type="InterPro" id="IPR019294">
    <property type="entry name" value="Translation_reg_Com"/>
</dbReference>
<keyword evidence="1" id="KW-0238">DNA-binding</keyword>
<sequence>MEILKCGKCERKLAEADYREISIKCPRCKTLNVIRASSPIPEHRECHCQRGTRGEISKGINQSL</sequence>